<protein>
    <submittedName>
        <fullName evidence="3">Glycoside hydrolase family protein</fullName>
    </submittedName>
</protein>
<proteinExistence type="predicted"/>
<dbReference type="InterPro" id="IPR028098">
    <property type="entry name" value="Glyco_trans_4-like_N"/>
</dbReference>
<keyword evidence="3" id="KW-0378">Hydrolase</keyword>
<dbReference type="GO" id="GO:0016787">
    <property type="term" value="F:hydrolase activity"/>
    <property type="evidence" value="ECO:0007669"/>
    <property type="project" value="UniProtKB-KW"/>
</dbReference>
<dbReference type="Pfam" id="PF13579">
    <property type="entry name" value="Glyco_trans_4_4"/>
    <property type="match status" value="1"/>
</dbReference>
<evidence type="ECO:0000313" key="4">
    <source>
        <dbReference type="Proteomes" id="UP000019251"/>
    </source>
</evidence>
<dbReference type="GO" id="GO:0016758">
    <property type="term" value="F:hexosyltransferase activity"/>
    <property type="evidence" value="ECO:0007669"/>
    <property type="project" value="TreeGrafter"/>
</dbReference>
<feature type="domain" description="Glycosyltransferase subfamily 4-like N-terminal" evidence="2">
    <location>
        <begin position="29"/>
        <end position="199"/>
    </location>
</feature>
<dbReference type="EMBL" id="AODG01000003">
    <property type="protein sequence ID" value="EUJ30359.1"/>
    <property type="molecule type" value="Genomic_DNA"/>
</dbReference>
<evidence type="ECO:0000259" key="2">
    <source>
        <dbReference type="Pfam" id="PF13579"/>
    </source>
</evidence>
<feature type="domain" description="Glycosyl transferase family 1" evidence="1">
    <location>
        <begin position="205"/>
        <end position="373"/>
    </location>
</feature>
<dbReference type="Proteomes" id="UP000019251">
    <property type="component" value="Unassembled WGS sequence"/>
</dbReference>
<dbReference type="RefSeq" id="WP_036103470.1">
    <property type="nucleotide sequence ID" value="NZ_AODG01000003.1"/>
</dbReference>
<dbReference type="InterPro" id="IPR050194">
    <property type="entry name" value="Glycosyltransferase_grp1"/>
</dbReference>
<evidence type="ECO:0000259" key="1">
    <source>
        <dbReference type="Pfam" id="PF00534"/>
    </source>
</evidence>
<name>A0A829RBJ6_LISGR</name>
<dbReference type="Gene3D" id="3.40.50.2000">
    <property type="entry name" value="Glycogen Phosphorylase B"/>
    <property type="match status" value="2"/>
</dbReference>
<dbReference type="Pfam" id="PF00534">
    <property type="entry name" value="Glycos_transf_1"/>
    <property type="match status" value="1"/>
</dbReference>
<evidence type="ECO:0000313" key="3">
    <source>
        <dbReference type="EMBL" id="EUJ30359.1"/>
    </source>
</evidence>
<dbReference type="AlphaFoldDB" id="A0A829RBJ6"/>
<dbReference type="SUPFAM" id="SSF53756">
    <property type="entry name" value="UDP-Glycosyltransferase/glycogen phosphorylase"/>
    <property type="match status" value="1"/>
</dbReference>
<reference evidence="3 4" key="1">
    <citation type="submission" date="2012-12" db="EMBL/GenBank/DDBJ databases">
        <title>Novel taxa of Listeriaceae from agricultural environments in the United States.</title>
        <authorList>
            <person name="den Bakker H.C."/>
            <person name="Allred A."/>
            <person name="Warchocki S."/>
            <person name="Wright E.M."/>
            <person name="Burrell A."/>
            <person name="Nightingale K.K."/>
            <person name="Kephart D."/>
            <person name="Wiedmann M."/>
        </authorList>
    </citation>
    <scope>NUCLEOTIDE SEQUENCE [LARGE SCALE GENOMIC DNA]</scope>
    <source>
        <strain evidence="3 4">FSL F6-1183</strain>
    </source>
</reference>
<accession>A0A829RBJ6</accession>
<dbReference type="PANTHER" id="PTHR45947">
    <property type="entry name" value="SULFOQUINOVOSYL TRANSFERASE SQD2"/>
    <property type="match status" value="1"/>
</dbReference>
<gene>
    <name evidence="3" type="ORF">LMUR_00705</name>
</gene>
<comment type="caution">
    <text evidence="3">The sequence shown here is derived from an EMBL/GenBank/DDBJ whole genome shotgun (WGS) entry which is preliminary data.</text>
</comment>
<dbReference type="PANTHER" id="PTHR45947:SF3">
    <property type="entry name" value="SULFOQUINOVOSYL TRANSFERASE SQD2"/>
    <property type="match status" value="1"/>
</dbReference>
<dbReference type="InterPro" id="IPR001296">
    <property type="entry name" value="Glyco_trans_1"/>
</dbReference>
<dbReference type="CDD" id="cd03794">
    <property type="entry name" value="GT4_WbuB-like"/>
    <property type="match status" value="1"/>
</dbReference>
<organism evidence="3 4">
    <name type="scientific">Listeria grayi FSL F6-1183</name>
    <dbReference type="NCBI Taxonomy" id="1265827"/>
    <lineage>
        <taxon>Bacteria</taxon>
        <taxon>Bacillati</taxon>
        <taxon>Bacillota</taxon>
        <taxon>Bacilli</taxon>
        <taxon>Bacillales</taxon>
        <taxon>Listeriaceae</taxon>
        <taxon>Listeria</taxon>
    </lineage>
</organism>
<sequence length="400" mass="46076">MKKVLVITQNFPPEIGSAANRMKQICIHLSKQFDLHVLTTEPQYPLREIYQGNEFREDLEIDATIQRVKARTGRFEKHMLFRFFLYAEVLIKLIFQLLKDKEKYDVVFVTSPPLSIPLVGLFAKFRYKAKFIVDIRDLWPETLKAMKGRAPFFLMKLALPIEKHIYKRADTIIVNSEGFMPYIQAITGMQKKIVFLPNGLTEAELQETKREKNEDITIIYAGNMGLAQDIYHLVNLAERFKEQQQIKFRLIGYGIKYQEIKQQIRDKNLTNIDVSPPEPRAHVLRHLQKADIAYLGLDAHPVFGSVLPGKVIDYMGMGLPIIGFARGYSKEIITKVGAGIIIDSGDMDQLADELQELAVNKEKREAIGISGRQYAKQHYNWHKNFAALKQIINEDENHDA</sequence>